<dbReference type="OrthoDB" id="956591at2"/>
<gene>
    <name evidence="1" type="ORF">CLV98_11097</name>
</gene>
<accession>A0A316AG79</accession>
<proteinExistence type="predicted"/>
<dbReference type="Gene3D" id="1.20.120.160">
    <property type="entry name" value="HPT domain"/>
    <property type="match status" value="1"/>
</dbReference>
<sequence length="126" mass="14160">MGLNIDNSLDTAHLRQVYGDDHAIIALIFDAFVTDSYTRWQDLKPVLTDHNLIEAASIVHGLKPSFPMAGMTWLRPKVEELEQRIKNKNGVAALMELYQEIDEELDHLIPVLIAEGKRLSAIEPGV</sequence>
<organism evidence="1 2">
    <name type="scientific">Dyadobacter jejuensis</name>
    <dbReference type="NCBI Taxonomy" id="1082580"/>
    <lineage>
        <taxon>Bacteria</taxon>
        <taxon>Pseudomonadati</taxon>
        <taxon>Bacteroidota</taxon>
        <taxon>Cytophagia</taxon>
        <taxon>Cytophagales</taxon>
        <taxon>Spirosomataceae</taxon>
        <taxon>Dyadobacter</taxon>
    </lineage>
</organism>
<evidence type="ECO:0000313" key="2">
    <source>
        <dbReference type="Proteomes" id="UP000245880"/>
    </source>
</evidence>
<keyword evidence="2" id="KW-1185">Reference proteome</keyword>
<dbReference type="InterPro" id="IPR036641">
    <property type="entry name" value="HPT_dom_sf"/>
</dbReference>
<dbReference type="RefSeq" id="WP_109676174.1">
    <property type="nucleotide sequence ID" value="NZ_QGDT01000010.1"/>
</dbReference>
<dbReference type="Proteomes" id="UP000245880">
    <property type="component" value="Unassembled WGS sequence"/>
</dbReference>
<protein>
    <recommendedName>
        <fullName evidence="3">HPt (Histidine-containing phosphotransfer) domain-containing protein</fullName>
    </recommendedName>
</protein>
<evidence type="ECO:0008006" key="3">
    <source>
        <dbReference type="Google" id="ProtNLM"/>
    </source>
</evidence>
<dbReference type="GO" id="GO:0000160">
    <property type="term" value="P:phosphorelay signal transduction system"/>
    <property type="evidence" value="ECO:0007669"/>
    <property type="project" value="InterPro"/>
</dbReference>
<reference evidence="1 2" key="1">
    <citation type="submission" date="2018-03" db="EMBL/GenBank/DDBJ databases">
        <title>Genomic Encyclopedia of Archaeal and Bacterial Type Strains, Phase II (KMG-II): from individual species to whole genera.</title>
        <authorList>
            <person name="Goeker M."/>
        </authorList>
    </citation>
    <scope>NUCLEOTIDE SEQUENCE [LARGE SCALE GENOMIC DNA]</scope>
    <source>
        <strain evidence="1 2">DSM 100346</strain>
    </source>
</reference>
<evidence type="ECO:0000313" key="1">
    <source>
        <dbReference type="EMBL" id="PWJ56786.1"/>
    </source>
</evidence>
<dbReference type="SUPFAM" id="SSF47226">
    <property type="entry name" value="Histidine-containing phosphotransfer domain, HPT domain"/>
    <property type="match status" value="1"/>
</dbReference>
<dbReference type="EMBL" id="QGDT01000010">
    <property type="protein sequence ID" value="PWJ56786.1"/>
    <property type="molecule type" value="Genomic_DNA"/>
</dbReference>
<comment type="caution">
    <text evidence="1">The sequence shown here is derived from an EMBL/GenBank/DDBJ whole genome shotgun (WGS) entry which is preliminary data.</text>
</comment>
<dbReference type="AlphaFoldDB" id="A0A316AG79"/>
<name>A0A316AG79_9BACT</name>